<gene>
    <name evidence="2" type="ORF">SAMN02745202_01856</name>
</gene>
<dbReference type="AlphaFoldDB" id="A0A1T4QKV4"/>
<sequence length="60" mass="7177">MTQIQSNRLTLQMQHLLILQLQILQSNLYKRNEMRDWGCAYRHILFFCVVEGGLIYIAFC</sequence>
<reference evidence="2 3" key="1">
    <citation type="submission" date="2017-02" db="EMBL/GenBank/DDBJ databases">
        <authorList>
            <person name="Peterson S.W."/>
        </authorList>
    </citation>
    <scope>NUCLEOTIDE SEQUENCE [LARGE SCALE GENOMIC DNA]</scope>
    <source>
        <strain evidence="2 3">ATCC 43324</strain>
    </source>
</reference>
<protein>
    <submittedName>
        <fullName evidence="2">Uncharacterized protein</fullName>
    </submittedName>
</protein>
<keyword evidence="1" id="KW-1133">Transmembrane helix</keyword>
<evidence type="ECO:0000313" key="2">
    <source>
        <dbReference type="EMBL" id="SKA04420.1"/>
    </source>
</evidence>
<organism evidence="2 3">
    <name type="scientific">Segatella oulorum</name>
    <dbReference type="NCBI Taxonomy" id="28136"/>
    <lineage>
        <taxon>Bacteria</taxon>
        <taxon>Pseudomonadati</taxon>
        <taxon>Bacteroidota</taxon>
        <taxon>Bacteroidia</taxon>
        <taxon>Bacteroidales</taxon>
        <taxon>Prevotellaceae</taxon>
        <taxon>Segatella</taxon>
    </lineage>
</organism>
<dbReference type="EMBL" id="FUXK01000023">
    <property type="protein sequence ID" value="SKA04420.1"/>
    <property type="molecule type" value="Genomic_DNA"/>
</dbReference>
<proteinExistence type="predicted"/>
<evidence type="ECO:0000256" key="1">
    <source>
        <dbReference type="SAM" id="Phobius"/>
    </source>
</evidence>
<accession>A0A1T4QKV4</accession>
<dbReference type="Proteomes" id="UP000190065">
    <property type="component" value="Unassembled WGS sequence"/>
</dbReference>
<keyword evidence="1" id="KW-0472">Membrane</keyword>
<evidence type="ECO:0000313" key="3">
    <source>
        <dbReference type="Proteomes" id="UP000190065"/>
    </source>
</evidence>
<feature type="transmembrane region" description="Helical" evidence="1">
    <location>
        <begin position="40"/>
        <end position="59"/>
    </location>
</feature>
<name>A0A1T4QKV4_9BACT</name>
<keyword evidence="1" id="KW-0812">Transmembrane</keyword>